<protein>
    <recommendedName>
        <fullName evidence="1">PglD N-terminal domain-containing protein</fullName>
    </recommendedName>
</protein>
<keyword evidence="3" id="KW-1185">Reference proteome</keyword>
<dbReference type="Pfam" id="PF17836">
    <property type="entry name" value="PglD_N"/>
    <property type="match status" value="1"/>
</dbReference>
<gene>
    <name evidence="2" type="ORF">H8710_08295</name>
</gene>
<name>A0A926E4P2_9FIRM</name>
<dbReference type="AlphaFoldDB" id="A0A926E4P2"/>
<evidence type="ECO:0000259" key="1">
    <source>
        <dbReference type="Pfam" id="PF17836"/>
    </source>
</evidence>
<dbReference type="InterPro" id="IPR011004">
    <property type="entry name" value="Trimer_LpxA-like_sf"/>
</dbReference>
<dbReference type="RefSeq" id="WP_249295023.1">
    <property type="nucleotide sequence ID" value="NZ_JACRSV010000002.1"/>
</dbReference>
<dbReference type="InterPro" id="IPR041561">
    <property type="entry name" value="PglD_N"/>
</dbReference>
<reference evidence="2" key="1">
    <citation type="submission" date="2020-08" db="EMBL/GenBank/DDBJ databases">
        <title>Genome public.</title>
        <authorList>
            <person name="Liu C."/>
            <person name="Sun Q."/>
        </authorList>
    </citation>
    <scope>NUCLEOTIDE SEQUENCE</scope>
    <source>
        <strain evidence="2">NSJ-33</strain>
    </source>
</reference>
<dbReference type="EMBL" id="JACRSV010000002">
    <property type="protein sequence ID" value="MBC8560064.1"/>
    <property type="molecule type" value="Genomic_DNA"/>
</dbReference>
<evidence type="ECO:0000313" key="2">
    <source>
        <dbReference type="EMBL" id="MBC8560064.1"/>
    </source>
</evidence>
<accession>A0A926E4P2</accession>
<proteinExistence type="predicted"/>
<organism evidence="2 3">
    <name type="scientific">Fumia xinanensis</name>
    <dbReference type="NCBI Taxonomy" id="2763659"/>
    <lineage>
        <taxon>Bacteria</taxon>
        <taxon>Bacillati</taxon>
        <taxon>Bacillota</taxon>
        <taxon>Clostridia</taxon>
        <taxon>Eubacteriales</taxon>
        <taxon>Oscillospiraceae</taxon>
        <taxon>Fumia</taxon>
    </lineage>
</organism>
<dbReference type="Proteomes" id="UP000610760">
    <property type="component" value="Unassembled WGS sequence"/>
</dbReference>
<dbReference type="SUPFAM" id="SSF51161">
    <property type="entry name" value="Trimeric LpxA-like enzymes"/>
    <property type="match status" value="1"/>
</dbReference>
<feature type="domain" description="PglD N-terminal" evidence="1">
    <location>
        <begin position="4"/>
        <end position="79"/>
    </location>
</feature>
<dbReference type="Gene3D" id="3.40.50.20">
    <property type="match status" value="1"/>
</dbReference>
<evidence type="ECO:0000313" key="3">
    <source>
        <dbReference type="Proteomes" id="UP000610760"/>
    </source>
</evidence>
<dbReference type="Gene3D" id="2.160.10.10">
    <property type="entry name" value="Hexapeptide repeat proteins"/>
    <property type="match status" value="1"/>
</dbReference>
<comment type="caution">
    <text evidence="2">The sequence shown here is derived from an EMBL/GenBank/DDBJ whole genome shotgun (WGS) entry which is preliminary data.</text>
</comment>
<sequence length="172" mass="18317">MGKRLLLLGAGGHGKFVYEVAHSLCDRDGTPLYTVIDFLDDAVSDAVGKMAELESIGRNYDAIFCGIGNNAFRRELMERTAKMGKEIPALIHPSAYISSSAIVEKGTIVEPKAIVNTNAWVQQGSIISVGAIVDHDAVIGSYSHVNAGVICKAGSHIESGRKLEVGEVVKGY</sequence>